<evidence type="ECO:0000256" key="1">
    <source>
        <dbReference type="SAM" id="MobiDB-lite"/>
    </source>
</evidence>
<dbReference type="Proteomes" id="UP000606172">
    <property type="component" value="Unassembled WGS sequence"/>
</dbReference>
<dbReference type="EMBL" id="BOOW01000006">
    <property type="protein sequence ID" value="GII90578.1"/>
    <property type="molecule type" value="Genomic_DNA"/>
</dbReference>
<keyword evidence="3" id="KW-1185">Reference proteome</keyword>
<proteinExistence type="predicted"/>
<reference evidence="2" key="1">
    <citation type="submission" date="2021-01" db="EMBL/GenBank/DDBJ databases">
        <title>Whole genome shotgun sequence of Sinosporangium siamense NBRC 109515.</title>
        <authorList>
            <person name="Komaki H."/>
            <person name="Tamura T."/>
        </authorList>
    </citation>
    <scope>NUCLEOTIDE SEQUENCE</scope>
    <source>
        <strain evidence="2">NBRC 109515</strain>
    </source>
</reference>
<sequence length="49" mass="4908">MTPAGEYGEAMTPAGEYGEAMTPAGEYGQSPGGLPQERAATAWTSTAAS</sequence>
<feature type="region of interest" description="Disordered" evidence="1">
    <location>
        <begin position="1"/>
        <end position="49"/>
    </location>
</feature>
<accession>A0A919RBF4</accession>
<evidence type="ECO:0000313" key="2">
    <source>
        <dbReference type="EMBL" id="GII90578.1"/>
    </source>
</evidence>
<comment type="caution">
    <text evidence="2">The sequence shown here is derived from an EMBL/GenBank/DDBJ whole genome shotgun (WGS) entry which is preliminary data.</text>
</comment>
<gene>
    <name evidence="2" type="ORF">Ssi02_08090</name>
</gene>
<organism evidence="2 3">
    <name type="scientific">Sinosporangium siamense</name>
    <dbReference type="NCBI Taxonomy" id="1367973"/>
    <lineage>
        <taxon>Bacteria</taxon>
        <taxon>Bacillati</taxon>
        <taxon>Actinomycetota</taxon>
        <taxon>Actinomycetes</taxon>
        <taxon>Streptosporangiales</taxon>
        <taxon>Streptosporangiaceae</taxon>
        <taxon>Sinosporangium</taxon>
    </lineage>
</organism>
<feature type="compositionally biased region" description="Low complexity" evidence="1">
    <location>
        <begin position="39"/>
        <end position="49"/>
    </location>
</feature>
<name>A0A919RBF4_9ACTN</name>
<protein>
    <submittedName>
        <fullName evidence="2">Uncharacterized protein</fullName>
    </submittedName>
</protein>
<evidence type="ECO:0000313" key="3">
    <source>
        <dbReference type="Proteomes" id="UP000606172"/>
    </source>
</evidence>
<dbReference type="AlphaFoldDB" id="A0A919RBF4"/>